<dbReference type="EC" id="3.1.2.-" evidence="5"/>
<dbReference type="AlphaFoldDB" id="A0A7W3PPN2"/>
<gene>
    <name evidence="5" type="ORF">FB555_001766</name>
</gene>
<dbReference type="CDD" id="cd03444">
    <property type="entry name" value="Thioesterase_II_repeat1"/>
    <property type="match status" value="1"/>
</dbReference>
<reference evidence="5 6" key="1">
    <citation type="submission" date="2020-07" db="EMBL/GenBank/DDBJ databases">
        <title>Sequencing the genomes of 1000 actinobacteria strains.</title>
        <authorList>
            <person name="Klenk H.-P."/>
        </authorList>
    </citation>
    <scope>NUCLEOTIDE SEQUENCE [LARGE SCALE GENOMIC DNA]</scope>
    <source>
        <strain evidence="5 6">DSM 23737</strain>
    </source>
</reference>
<dbReference type="GO" id="GO:0006637">
    <property type="term" value="P:acyl-CoA metabolic process"/>
    <property type="evidence" value="ECO:0007669"/>
    <property type="project" value="InterPro"/>
</dbReference>
<dbReference type="InterPro" id="IPR003703">
    <property type="entry name" value="Acyl_CoA_thio"/>
</dbReference>
<dbReference type="SUPFAM" id="SSF54637">
    <property type="entry name" value="Thioesterase/thiol ester dehydrase-isomerase"/>
    <property type="match status" value="2"/>
</dbReference>
<accession>A0A7W3PPN2</accession>
<dbReference type="Gene3D" id="2.40.160.210">
    <property type="entry name" value="Acyl-CoA thioesterase, double hotdog domain"/>
    <property type="match status" value="1"/>
</dbReference>
<dbReference type="InterPro" id="IPR025652">
    <property type="entry name" value="TesB_C"/>
</dbReference>
<evidence type="ECO:0000259" key="3">
    <source>
        <dbReference type="Pfam" id="PF02551"/>
    </source>
</evidence>
<organism evidence="5 6">
    <name type="scientific">Alpinimonas psychrophila</name>
    <dbReference type="NCBI Taxonomy" id="748908"/>
    <lineage>
        <taxon>Bacteria</taxon>
        <taxon>Bacillati</taxon>
        <taxon>Actinomycetota</taxon>
        <taxon>Actinomycetes</taxon>
        <taxon>Micrococcales</taxon>
        <taxon>Microbacteriaceae</taxon>
        <taxon>Alpinimonas</taxon>
    </lineage>
</organism>
<dbReference type="Pfam" id="PF13622">
    <property type="entry name" value="4HBT_3"/>
    <property type="match status" value="1"/>
</dbReference>
<dbReference type="PANTHER" id="PTHR11066:SF34">
    <property type="entry name" value="ACYL-COENZYME A THIOESTERASE 8"/>
    <property type="match status" value="1"/>
</dbReference>
<proteinExistence type="inferred from homology"/>
<feature type="domain" description="Acyl-CoA thioesterase 2 C-terminal" evidence="3">
    <location>
        <begin position="168"/>
        <end position="291"/>
    </location>
</feature>
<evidence type="ECO:0000313" key="6">
    <source>
        <dbReference type="Proteomes" id="UP000524237"/>
    </source>
</evidence>
<evidence type="ECO:0000256" key="1">
    <source>
        <dbReference type="ARBA" id="ARBA00006538"/>
    </source>
</evidence>
<dbReference type="PANTHER" id="PTHR11066">
    <property type="entry name" value="ACYL-COA THIOESTERASE"/>
    <property type="match status" value="1"/>
</dbReference>
<name>A0A7W3PPN2_9MICO</name>
<dbReference type="InterPro" id="IPR049449">
    <property type="entry name" value="TesB_ACOT8-like_N"/>
</dbReference>
<dbReference type="InterPro" id="IPR029069">
    <property type="entry name" value="HotDog_dom_sf"/>
</dbReference>
<protein>
    <submittedName>
        <fullName evidence="5">Acyl-CoA thioesterase-2</fullName>
        <ecNumber evidence="5">3.1.2.-</ecNumber>
    </submittedName>
</protein>
<evidence type="ECO:0000259" key="4">
    <source>
        <dbReference type="Pfam" id="PF13622"/>
    </source>
</evidence>
<sequence>MGIDERNLGDSSRFLAAIQLTETSAKFFDRAFNVIPQYVPWPKAYGGDSVAQAAAAAIATIGDDRELHSLHSTFLRPVDVGQIVRYEVELLRDGRGYSTRYVRGYQNEKVVFAATASFQVPESGPVITPEMPNVPAPEQLPSSAEYLSSIGEDASEAGDYWARGRSFDMRHVPGPIYTTVEGERTAHQAIWIRAFETLPDDARIQQVGLSYVCDYTILEPSLRAMGLNWSSHGLATASLDHAMWFHSPARIDEWMLYTQEAAGTQSGRGLNIGRFFTPSGTLVATVIQEGLLRQPLPQERTF</sequence>
<comment type="caution">
    <text evidence="5">The sequence shown here is derived from an EMBL/GenBank/DDBJ whole genome shotgun (WGS) entry which is preliminary data.</text>
</comment>
<dbReference type="GO" id="GO:0009062">
    <property type="term" value="P:fatty acid catabolic process"/>
    <property type="evidence" value="ECO:0007669"/>
    <property type="project" value="TreeGrafter"/>
</dbReference>
<dbReference type="EMBL" id="JACGWU010000006">
    <property type="protein sequence ID" value="MBA8829650.1"/>
    <property type="molecule type" value="Genomic_DNA"/>
</dbReference>
<dbReference type="CDD" id="cd03445">
    <property type="entry name" value="Thioesterase_II_repeat2"/>
    <property type="match status" value="1"/>
</dbReference>
<keyword evidence="6" id="KW-1185">Reference proteome</keyword>
<dbReference type="RefSeq" id="WP_343046440.1">
    <property type="nucleotide sequence ID" value="NZ_JACGWU010000006.1"/>
</dbReference>
<evidence type="ECO:0000256" key="2">
    <source>
        <dbReference type="ARBA" id="ARBA00022801"/>
    </source>
</evidence>
<feature type="domain" description="Acyl-CoA thioesterase-like N-terminal HotDog" evidence="4">
    <location>
        <begin position="40"/>
        <end position="119"/>
    </location>
</feature>
<keyword evidence="2 5" id="KW-0378">Hydrolase</keyword>
<dbReference type="Proteomes" id="UP000524237">
    <property type="component" value="Unassembled WGS sequence"/>
</dbReference>
<comment type="similarity">
    <text evidence="1">Belongs to the C/M/P thioester hydrolase family.</text>
</comment>
<evidence type="ECO:0000313" key="5">
    <source>
        <dbReference type="EMBL" id="MBA8829650.1"/>
    </source>
</evidence>
<dbReference type="GO" id="GO:0047617">
    <property type="term" value="F:fatty acyl-CoA hydrolase activity"/>
    <property type="evidence" value="ECO:0007669"/>
    <property type="project" value="InterPro"/>
</dbReference>
<dbReference type="InterPro" id="IPR042171">
    <property type="entry name" value="Acyl-CoA_hotdog"/>
</dbReference>
<dbReference type="Pfam" id="PF02551">
    <property type="entry name" value="Acyl_CoA_thio"/>
    <property type="match status" value="1"/>
</dbReference>